<organism evidence="3 4">
    <name type="scientific">Coemansia biformis</name>
    <dbReference type="NCBI Taxonomy" id="1286918"/>
    <lineage>
        <taxon>Eukaryota</taxon>
        <taxon>Fungi</taxon>
        <taxon>Fungi incertae sedis</taxon>
        <taxon>Zoopagomycota</taxon>
        <taxon>Kickxellomycotina</taxon>
        <taxon>Kickxellomycetes</taxon>
        <taxon>Kickxellales</taxon>
        <taxon>Kickxellaceae</taxon>
        <taxon>Coemansia</taxon>
    </lineage>
</organism>
<evidence type="ECO:0000259" key="2">
    <source>
        <dbReference type="Pfam" id="PF03061"/>
    </source>
</evidence>
<keyword evidence="4" id="KW-1185">Reference proteome</keyword>
<dbReference type="PANTHER" id="PTHR47260:SF1">
    <property type="entry name" value="UPF0644 PROTEIN PB2B4.06"/>
    <property type="match status" value="1"/>
</dbReference>
<evidence type="ECO:0000256" key="1">
    <source>
        <dbReference type="SAM" id="Phobius"/>
    </source>
</evidence>
<keyword evidence="1" id="KW-1133">Transmembrane helix</keyword>
<evidence type="ECO:0000313" key="3">
    <source>
        <dbReference type="EMBL" id="KAJ1723205.1"/>
    </source>
</evidence>
<dbReference type="Pfam" id="PF03061">
    <property type="entry name" value="4HBT"/>
    <property type="match status" value="1"/>
</dbReference>
<name>A0A9W8CR65_9FUNG</name>
<dbReference type="InterPro" id="IPR029069">
    <property type="entry name" value="HotDog_dom_sf"/>
</dbReference>
<reference evidence="3" key="1">
    <citation type="submission" date="2022-07" db="EMBL/GenBank/DDBJ databases">
        <title>Phylogenomic reconstructions and comparative analyses of Kickxellomycotina fungi.</title>
        <authorList>
            <person name="Reynolds N.K."/>
            <person name="Stajich J.E."/>
            <person name="Barry K."/>
            <person name="Grigoriev I.V."/>
            <person name="Crous P."/>
            <person name="Smith M.E."/>
        </authorList>
    </citation>
    <scope>NUCLEOTIDE SEQUENCE</scope>
    <source>
        <strain evidence="3">BCRC 34381</strain>
    </source>
</reference>
<dbReference type="OrthoDB" id="506431at2759"/>
<keyword evidence="1" id="KW-0472">Membrane</keyword>
<dbReference type="Proteomes" id="UP001143981">
    <property type="component" value="Unassembled WGS sequence"/>
</dbReference>
<dbReference type="InterPro" id="IPR052061">
    <property type="entry name" value="PTE-AB_protein"/>
</dbReference>
<evidence type="ECO:0000313" key="4">
    <source>
        <dbReference type="Proteomes" id="UP001143981"/>
    </source>
</evidence>
<dbReference type="InterPro" id="IPR006683">
    <property type="entry name" value="Thioestr_dom"/>
</dbReference>
<accession>A0A9W8CR65</accession>
<feature type="transmembrane region" description="Helical" evidence="1">
    <location>
        <begin position="40"/>
        <end position="59"/>
    </location>
</feature>
<dbReference type="AlphaFoldDB" id="A0A9W8CR65"/>
<keyword evidence="1" id="KW-0812">Transmembrane</keyword>
<dbReference type="PANTHER" id="PTHR47260">
    <property type="entry name" value="UPF0644 PROTEIN PB2B4.06"/>
    <property type="match status" value="1"/>
</dbReference>
<protein>
    <recommendedName>
        <fullName evidence="2">Thioesterase domain-containing protein</fullName>
    </recommendedName>
</protein>
<dbReference type="CDD" id="cd03443">
    <property type="entry name" value="PaaI_thioesterase"/>
    <property type="match status" value="1"/>
</dbReference>
<dbReference type="EMBL" id="JANBOI010002259">
    <property type="protein sequence ID" value="KAJ1723205.1"/>
    <property type="molecule type" value="Genomic_DNA"/>
</dbReference>
<feature type="domain" description="Thioesterase" evidence="2">
    <location>
        <begin position="171"/>
        <end position="246"/>
    </location>
</feature>
<comment type="caution">
    <text evidence="3">The sequence shown here is derived from an EMBL/GenBank/DDBJ whole genome shotgun (WGS) entry which is preliminary data.</text>
</comment>
<feature type="non-terminal residue" evidence="3">
    <location>
        <position position="1"/>
    </location>
</feature>
<proteinExistence type="predicted"/>
<gene>
    <name evidence="3" type="ORF">LPJ61_005849</name>
</gene>
<dbReference type="SUPFAM" id="SSF54637">
    <property type="entry name" value="Thioesterase/thiol ester dehydrase-isomerase"/>
    <property type="match status" value="1"/>
</dbReference>
<sequence>YAIPRATAQRINTKGGSTSPQLSSLGVVPGTRYVFTQPMLATWAACCVIFGMSVSYIGAKQGWIKLDSKADKDSPAATVAAVADDSECSPEITQALLETAAARECLDNPDEWKRTPYFWPPPKKGARAPFVPGTMLGPDKLGAEPVVFMHRDCKRFVVIAHLGKRLCGHAGIVHGGVQATLFDEITARPAFRNLPRNVALTASLKINYRQPAVAGRPYVFKTQLVNLDGRKASVTAQLEDDQGNVVSDAEALYVSPKNVELPDRSAMVAEVESVYPANF</sequence>
<dbReference type="Gene3D" id="3.10.129.10">
    <property type="entry name" value="Hotdog Thioesterase"/>
    <property type="match status" value="1"/>
</dbReference>